<proteinExistence type="predicted"/>
<keyword evidence="1" id="KW-0812">Transmembrane</keyword>
<keyword evidence="1" id="KW-1133">Transmembrane helix</keyword>
<dbReference type="Proteomes" id="UP000270868">
    <property type="component" value="Unassembled WGS sequence"/>
</dbReference>
<evidence type="ECO:0000313" key="3">
    <source>
        <dbReference type="Proteomes" id="UP000270868"/>
    </source>
</evidence>
<keyword evidence="1" id="KW-0472">Membrane</keyword>
<dbReference type="RefSeq" id="WP_125373105.1">
    <property type="nucleotide sequence ID" value="NZ_CAUUYS010000023.1"/>
</dbReference>
<sequence>MKAKKIGAIFLILIGVCSLFIFGIREFEKQDLSKYEYWIIDTEITDYEFIENGRMITVDWHSKKEVNQQVRVLDKKPKFGSPGRIAGRRFLVSYAARFKAKSAWNEVRDDFPILEQNYPDKGEYWKINVYDTKGEKLDKKVLDVFEITRNYNENYYPAFILNKYSIDSIDGKEYLTISLRKKGDTITDVRGESKLLKRLIDLETGKIVDIDPNNQIKSSPKIGLSSIDAFSQLFEDHDFYVSDDDIHFWKLGDNTKHWLLNRKYPKSMEIISKNPETSYIYKLASDDDLQTSIDMIKLVFPEGTNIFKDITIPATSSKDGQEHLIQSEEEFLQYYKSSTEEE</sequence>
<name>A0A3R9LIS2_STRCR</name>
<evidence type="ECO:0000313" key="2">
    <source>
        <dbReference type="EMBL" id="RSJ90474.1"/>
    </source>
</evidence>
<organism evidence="2 3">
    <name type="scientific">Streptococcus cristatus</name>
    <dbReference type="NCBI Taxonomy" id="45634"/>
    <lineage>
        <taxon>Bacteria</taxon>
        <taxon>Bacillati</taxon>
        <taxon>Bacillota</taxon>
        <taxon>Bacilli</taxon>
        <taxon>Lactobacillales</taxon>
        <taxon>Streptococcaceae</taxon>
        <taxon>Streptococcus</taxon>
    </lineage>
</organism>
<evidence type="ECO:0000256" key="1">
    <source>
        <dbReference type="SAM" id="Phobius"/>
    </source>
</evidence>
<dbReference type="AlphaFoldDB" id="A0A3R9LIS2"/>
<protein>
    <submittedName>
        <fullName evidence="2">Uncharacterized protein</fullName>
    </submittedName>
</protein>
<feature type="transmembrane region" description="Helical" evidence="1">
    <location>
        <begin position="6"/>
        <end position="24"/>
    </location>
</feature>
<accession>A0A3R9LIS2</accession>
<gene>
    <name evidence="2" type="ORF">D8792_04495</name>
</gene>
<dbReference type="EMBL" id="RJPS01000004">
    <property type="protein sequence ID" value="RSJ90474.1"/>
    <property type="molecule type" value="Genomic_DNA"/>
</dbReference>
<comment type="caution">
    <text evidence="2">The sequence shown here is derived from an EMBL/GenBank/DDBJ whole genome shotgun (WGS) entry which is preliminary data.</text>
</comment>
<reference evidence="2 3" key="1">
    <citation type="submission" date="2018-11" db="EMBL/GenBank/DDBJ databases">
        <title>Species Designations Belie Phenotypic and Genotypic Heterogeneity in Oral Streptococci.</title>
        <authorList>
            <person name="Velsko I."/>
        </authorList>
    </citation>
    <scope>NUCLEOTIDE SEQUENCE [LARGE SCALE GENOMIC DNA]</scope>
    <source>
        <strain evidence="2 3">A52</strain>
    </source>
</reference>